<proteinExistence type="predicted"/>
<evidence type="ECO:0000313" key="3">
    <source>
        <dbReference type="Proteomes" id="UP000276223"/>
    </source>
</evidence>
<protein>
    <recommendedName>
        <fullName evidence="4">Attachment p12 family protein</fullName>
    </recommendedName>
</protein>
<evidence type="ECO:0000256" key="1">
    <source>
        <dbReference type="SAM" id="Phobius"/>
    </source>
</evidence>
<sequence length="67" mass="7118">MWQHLVVGILVVAGLVVVVRYFIKTFRGETSHCSGCSGACSLRTARELQGLESSGPPPTCEQSSSPP</sequence>
<dbReference type="Proteomes" id="UP000276223">
    <property type="component" value="Unassembled WGS sequence"/>
</dbReference>
<feature type="transmembrane region" description="Helical" evidence="1">
    <location>
        <begin position="6"/>
        <end position="23"/>
    </location>
</feature>
<evidence type="ECO:0000313" key="2">
    <source>
        <dbReference type="EMBL" id="ROR01835.1"/>
    </source>
</evidence>
<comment type="caution">
    <text evidence="2">The sequence shown here is derived from an EMBL/GenBank/DDBJ whole genome shotgun (WGS) entry which is preliminary data.</text>
</comment>
<dbReference type="AlphaFoldDB" id="A0A3N1VG39"/>
<keyword evidence="1" id="KW-0812">Transmembrane</keyword>
<evidence type="ECO:0008006" key="4">
    <source>
        <dbReference type="Google" id="ProtNLM"/>
    </source>
</evidence>
<gene>
    <name evidence="2" type="ORF">EDC27_1027</name>
</gene>
<reference evidence="2 3" key="1">
    <citation type="submission" date="2018-11" db="EMBL/GenBank/DDBJ databases">
        <title>Genomic Encyclopedia of Type Strains, Phase IV (KMG-IV): sequencing the most valuable type-strain genomes for metagenomic binning, comparative biology and taxonomic classification.</title>
        <authorList>
            <person name="Goeker M."/>
        </authorList>
    </citation>
    <scope>NUCLEOTIDE SEQUENCE [LARGE SCALE GENOMIC DNA]</scope>
    <source>
        <strain evidence="2 3">DSM 22027</strain>
    </source>
</reference>
<dbReference type="EMBL" id="RJVA01000010">
    <property type="protein sequence ID" value="ROR01835.1"/>
    <property type="molecule type" value="Genomic_DNA"/>
</dbReference>
<dbReference type="Pfam" id="PF12669">
    <property type="entry name" value="FeoB_associated"/>
    <property type="match status" value="1"/>
</dbReference>
<keyword evidence="1" id="KW-0472">Membrane</keyword>
<keyword evidence="3" id="KW-1185">Reference proteome</keyword>
<name>A0A3N1VG39_9BACT</name>
<keyword evidence="1" id="KW-1133">Transmembrane helix</keyword>
<organism evidence="2 3">
    <name type="scientific">Desulfosoma caldarium</name>
    <dbReference type="NCBI Taxonomy" id="610254"/>
    <lineage>
        <taxon>Bacteria</taxon>
        <taxon>Pseudomonadati</taxon>
        <taxon>Thermodesulfobacteriota</taxon>
        <taxon>Syntrophobacteria</taxon>
        <taxon>Syntrophobacterales</taxon>
        <taxon>Syntrophobacteraceae</taxon>
        <taxon>Desulfosoma</taxon>
    </lineage>
</organism>
<accession>A0A3N1VG39</accession>